<protein>
    <submittedName>
        <fullName evidence="3">Glycine zipper domain-containing protein</fullName>
    </submittedName>
</protein>
<organism evidence="3 4">
    <name type="scientific">Luteolibacter algae</name>
    <dbReference type="NCBI Taxonomy" id="454151"/>
    <lineage>
        <taxon>Bacteria</taxon>
        <taxon>Pseudomonadati</taxon>
        <taxon>Verrucomicrobiota</taxon>
        <taxon>Verrucomicrobiia</taxon>
        <taxon>Verrucomicrobiales</taxon>
        <taxon>Verrucomicrobiaceae</taxon>
        <taxon>Luteolibacter</taxon>
    </lineage>
</organism>
<accession>A0ABW5D850</accession>
<dbReference type="RefSeq" id="WP_386820213.1">
    <property type="nucleotide sequence ID" value="NZ_JBHUIT010000017.1"/>
</dbReference>
<keyword evidence="4" id="KW-1185">Reference proteome</keyword>
<comment type="caution">
    <text evidence="3">The sequence shown here is derived from an EMBL/GenBank/DDBJ whole genome shotgun (WGS) entry which is preliminary data.</text>
</comment>
<feature type="domain" description="Glycine zipper" evidence="2">
    <location>
        <begin position="34"/>
        <end position="78"/>
    </location>
</feature>
<evidence type="ECO:0000256" key="1">
    <source>
        <dbReference type="SAM" id="SignalP"/>
    </source>
</evidence>
<name>A0ABW5D850_9BACT</name>
<dbReference type="Pfam" id="PF13488">
    <property type="entry name" value="Gly-zipper_Omp"/>
    <property type="match status" value="1"/>
</dbReference>
<dbReference type="EMBL" id="JBHUIT010000017">
    <property type="protein sequence ID" value="MFD2256925.1"/>
    <property type="molecule type" value="Genomic_DNA"/>
</dbReference>
<gene>
    <name evidence="3" type="ORF">ACFSSA_09575</name>
</gene>
<sequence length="84" mass="8028">MKKLSLIIVSGISAIALSNCAAPTGPETQRGAVTGGLIGAAAGGIIGHQSGNALEGAALGGAAGAGAGALYGNSKDQDNYRRGY</sequence>
<feature type="signal peptide" evidence="1">
    <location>
        <begin position="1"/>
        <end position="21"/>
    </location>
</feature>
<dbReference type="Proteomes" id="UP001597375">
    <property type="component" value="Unassembled WGS sequence"/>
</dbReference>
<proteinExistence type="predicted"/>
<evidence type="ECO:0000259" key="2">
    <source>
        <dbReference type="Pfam" id="PF13488"/>
    </source>
</evidence>
<dbReference type="InterPro" id="IPR039567">
    <property type="entry name" value="Gly-zipper"/>
</dbReference>
<reference evidence="4" key="1">
    <citation type="journal article" date="2019" name="Int. J. Syst. Evol. Microbiol.">
        <title>The Global Catalogue of Microorganisms (GCM) 10K type strain sequencing project: providing services to taxonomists for standard genome sequencing and annotation.</title>
        <authorList>
            <consortium name="The Broad Institute Genomics Platform"/>
            <consortium name="The Broad Institute Genome Sequencing Center for Infectious Disease"/>
            <person name="Wu L."/>
            <person name="Ma J."/>
        </authorList>
    </citation>
    <scope>NUCLEOTIDE SEQUENCE [LARGE SCALE GENOMIC DNA]</scope>
    <source>
        <strain evidence="4">CGMCC 4.7106</strain>
    </source>
</reference>
<evidence type="ECO:0000313" key="4">
    <source>
        <dbReference type="Proteomes" id="UP001597375"/>
    </source>
</evidence>
<evidence type="ECO:0000313" key="3">
    <source>
        <dbReference type="EMBL" id="MFD2256925.1"/>
    </source>
</evidence>
<keyword evidence="1" id="KW-0732">Signal</keyword>
<feature type="chain" id="PRO_5045772801" evidence="1">
    <location>
        <begin position="22"/>
        <end position="84"/>
    </location>
</feature>